<evidence type="ECO:0000256" key="7">
    <source>
        <dbReference type="SAM" id="Phobius"/>
    </source>
</evidence>
<keyword evidence="3 7" id="KW-0812">Transmembrane</keyword>
<gene>
    <name evidence="8" type="ORF">ABQM86_03595</name>
</gene>
<feature type="transmembrane region" description="Helical" evidence="7">
    <location>
        <begin position="108"/>
        <end position="130"/>
    </location>
</feature>
<dbReference type="InterPro" id="IPR050367">
    <property type="entry name" value="APC_superfamily"/>
</dbReference>
<evidence type="ECO:0000256" key="5">
    <source>
        <dbReference type="ARBA" id="ARBA00023136"/>
    </source>
</evidence>
<sequence>MEQPITSVPAQPPSPPGAGTGRNYDASLSRSLGLGGNILITLSSISPASSVFILGGAALTAFGTGVVWGFLIAGVVSILVAFCYAELASAYPVAGGDYSLVSRALGPAFGVATFFISLVSLPLIVAVFALGVADYLGVAIAGLSPLQTALAVVVLTTITACFNIRANAWLTGIFLFIELAALVLLAVLGLIHIERPVETLFTAQALDPDTGSLAPLAISGLMICVTQGIFSFNGYGGAVYFAEETKNPKRNLARAVIWSAAVTIAVEIVPLGAILLGASSQEELFGSELPVEVFLSERAGEAVTMLVLLAVAFAIINAIIAITLQAGRLLYAAARDQALPGGVSRGLRRVSAKGQVPVAATAAMGVFAFLACFVPLDVLLTATGSTLTFSYLFIALAAIHHRRTNGSRTGYRMPWWPLPPAVCIAALCLVFIVAILDPAQWLSLGISLVFVTGGFAYYFLYLRPRSGTHLLLLDAVLDEENHNA</sequence>
<protein>
    <submittedName>
        <fullName evidence="8">APC family permease</fullName>
    </submittedName>
</protein>
<dbReference type="GO" id="GO:0005886">
    <property type="term" value="C:plasma membrane"/>
    <property type="evidence" value="ECO:0007669"/>
    <property type="project" value="UniProtKB-SubCell"/>
</dbReference>
<reference evidence="8" key="1">
    <citation type="submission" date="2024-07" db="EMBL/GenBank/DDBJ databases">
        <authorList>
            <person name="Li J."/>
            <person name="Wei H."/>
            <person name="Ma J."/>
        </authorList>
    </citation>
    <scope>NUCLEOTIDE SEQUENCE</scope>
    <source>
        <strain evidence="8">AMU7</strain>
    </source>
</reference>
<feature type="transmembrane region" description="Helical" evidence="7">
    <location>
        <begin position="65"/>
        <end position="87"/>
    </location>
</feature>
<keyword evidence="5 7" id="KW-0472">Membrane</keyword>
<evidence type="ECO:0000256" key="2">
    <source>
        <dbReference type="ARBA" id="ARBA00022475"/>
    </source>
</evidence>
<dbReference type="AlphaFoldDB" id="A0AB39YSK0"/>
<evidence type="ECO:0000256" key="6">
    <source>
        <dbReference type="SAM" id="MobiDB-lite"/>
    </source>
</evidence>
<evidence type="ECO:0000256" key="4">
    <source>
        <dbReference type="ARBA" id="ARBA00022989"/>
    </source>
</evidence>
<feature type="region of interest" description="Disordered" evidence="6">
    <location>
        <begin position="1"/>
        <end position="21"/>
    </location>
</feature>
<accession>A0AB39YSK0</accession>
<dbReference type="PANTHER" id="PTHR42770">
    <property type="entry name" value="AMINO ACID TRANSPORTER-RELATED"/>
    <property type="match status" value="1"/>
</dbReference>
<feature type="transmembrane region" description="Helical" evidence="7">
    <location>
        <begin position="38"/>
        <end position="59"/>
    </location>
</feature>
<feature type="transmembrane region" description="Helical" evidence="7">
    <location>
        <begin position="256"/>
        <end position="279"/>
    </location>
</feature>
<feature type="transmembrane region" description="Helical" evidence="7">
    <location>
        <begin position="441"/>
        <end position="460"/>
    </location>
</feature>
<proteinExistence type="predicted"/>
<evidence type="ECO:0000256" key="3">
    <source>
        <dbReference type="ARBA" id="ARBA00022692"/>
    </source>
</evidence>
<feature type="transmembrane region" description="Helical" evidence="7">
    <location>
        <begin position="169"/>
        <end position="193"/>
    </location>
</feature>
<dbReference type="InterPro" id="IPR002293">
    <property type="entry name" value="AA/rel_permease1"/>
</dbReference>
<dbReference type="GO" id="GO:0022857">
    <property type="term" value="F:transmembrane transporter activity"/>
    <property type="evidence" value="ECO:0007669"/>
    <property type="project" value="InterPro"/>
</dbReference>
<evidence type="ECO:0000256" key="1">
    <source>
        <dbReference type="ARBA" id="ARBA00004651"/>
    </source>
</evidence>
<feature type="transmembrane region" description="Helical" evidence="7">
    <location>
        <begin position="299"/>
        <end position="322"/>
    </location>
</feature>
<feature type="transmembrane region" description="Helical" evidence="7">
    <location>
        <begin position="356"/>
        <end position="376"/>
    </location>
</feature>
<dbReference type="RefSeq" id="WP_369745943.1">
    <property type="nucleotide sequence ID" value="NZ_CP165735.1"/>
</dbReference>
<feature type="transmembrane region" description="Helical" evidence="7">
    <location>
        <begin position="213"/>
        <end position="235"/>
    </location>
</feature>
<dbReference type="PIRSF" id="PIRSF006060">
    <property type="entry name" value="AA_transporter"/>
    <property type="match status" value="1"/>
</dbReference>
<feature type="transmembrane region" description="Helical" evidence="7">
    <location>
        <begin position="382"/>
        <end position="401"/>
    </location>
</feature>
<dbReference type="EMBL" id="CP165735">
    <property type="protein sequence ID" value="XDV72279.1"/>
    <property type="molecule type" value="Genomic_DNA"/>
</dbReference>
<name>A0AB39YSK0_9MICC</name>
<evidence type="ECO:0000313" key="8">
    <source>
        <dbReference type="EMBL" id="XDV72279.1"/>
    </source>
</evidence>
<keyword evidence="4 7" id="KW-1133">Transmembrane helix</keyword>
<organism evidence="8">
    <name type="scientific">Paenarthrobacter sp. AMU7</name>
    <dbReference type="NCBI Taxonomy" id="3162492"/>
    <lineage>
        <taxon>Bacteria</taxon>
        <taxon>Bacillati</taxon>
        <taxon>Actinomycetota</taxon>
        <taxon>Actinomycetes</taxon>
        <taxon>Micrococcales</taxon>
        <taxon>Micrococcaceae</taxon>
        <taxon>Paenarthrobacter</taxon>
    </lineage>
</organism>
<keyword evidence="2" id="KW-1003">Cell membrane</keyword>
<dbReference type="PANTHER" id="PTHR42770:SF7">
    <property type="entry name" value="MEMBRANE PROTEIN"/>
    <property type="match status" value="1"/>
</dbReference>
<dbReference type="Gene3D" id="1.20.1740.10">
    <property type="entry name" value="Amino acid/polyamine transporter I"/>
    <property type="match status" value="1"/>
</dbReference>
<feature type="transmembrane region" description="Helical" evidence="7">
    <location>
        <begin position="136"/>
        <end position="162"/>
    </location>
</feature>
<comment type="subcellular location">
    <subcellularLocation>
        <location evidence="1">Cell membrane</location>
        <topology evidence="1">Multi-pass membrane protein</topology>
    </subcellularLocation>
</comment>
<feature type="transmembrane region" description="Helical" evidence="7">
    <location>
        <begin position="413"/>
        <end position="435"/>
    </location>
</feature>
<dbReference type="Pfam" id="PF13520">
    <property type="entry name" value="AA_permease_2"/>
    <property type="match status" value="1"/>
</dbReference>